<feature type="compositionally biased region" description="Basic and acidic residues" evidence="3">
    <location>
        <begin position="920"/>
        <end position="931"/>
    </location>
</feature>
<evidence type="ECO:0000313" key="6">
    <source>
        <dbReference type="Proteomes" id="UP000002866"/>
    </source>
</evidence>
<dbReference type="eggNOG" id="KOG2051">
    <property type="taxonomic scope" value="Eukaryota"/>
</dbReference>
<accession>I2GVG8</accession>
<dbReference type="InterPro" id="IPR007193">
    <property type="entry name" value="Upf2/Nmd2_C"/>
</dbReference>
<evidence type="ECO:0000256" key="1">
    <source>
        <dbReference type="ARBA" id="ARBA00004496"/>
    </source>
</evidence>
<feature type="domain" description="MIF4G" evidence="4">
    <location>
        <begin position="372"/>
        <end position="557"/>
    </location>
</feature>
<reference evidence="5 6" key="1">
    <citation type="journal article" date="2011" name="Proc. Natl. Acad. Sci. U.S.A.">
        <title>Evolutionary erosion of yeast sex chromosomes by mating-type switching accidents.</title>
        <authorList>
            <person name="Gordon J.L."/>
            <person name="Armisen D."/>
            <person name="Proux-Wera E."/>
            <person name="Oheigeartaigh S.S."/>
            <person name="Byrne K.P."/>
            <person name="Wolfe K.H."/>
        </authorList>
    </citation>
    <scope>NUCLEOTIDE SEQUENCE [LARGE SCALE GENOMIC DNA]</scope>
    <source>
        <strain evidence="6">ATCC 34711 / CBS 6284 / DSM 70876 / NBRC 10599 / NRRL Y-10934 / UCD 77-7</strain>
    </source>
</reference>
<dbReference type="RefSeq" id="XP_004177639.1">
    <property type="nucleotide sequence ID" value="XM_004177591.1"/>
</dbReference>
<dbReference type="GO" id="GO:0006310">
    <property type="term" value="P:DNA recombination"/>
    <property type="evidence" value="ECO:0007669"/>
    <property type="project" value="EnsemblFungi"/>
</dbReference>
<feature type="region of interest" description="Disordered" evidence="3">
    <location>
        <begin position="805"/>
        <end position="931"/>
    </location>
</feature>
<feature type="region of interest" description="Disordered" evidence="3">
    <location>
        <begin position="983"/>
        <end position="1013"/>
    </location>
</feature>
<feature type="compositionally biased region" description="Acidic residues" evidence="3">
    <location>
        <begin position="898"/>
        <end position="919"/>
    </location>
</feature>
<sequence>MNIQKVQEQFDLNTRAWNGEEVFPLKAKKLDSSIKKNTGFIKKLKQGINKNTCATLLKDLREISLEKYLSEVINTTNESLASVPNKNEDIAAAVDVIGALHQRFGQRFTPYLIELFLSNFSNPCEDITVEKFELLRINRLKANLRIFSELYLYGVIRSIEELEPKTGLPKFLLLKKGKASPLIYSVLKEILHYRFKEGYSTSIAIFFLKRFPMFLDSEESIWDDFIFDSNLKNLLQSLFRAFMDAVFTYTIDLNNKTNKLMKDHQKCQIRTGKERNEYIDEFDELYPIFERFKNASQSLSEFFKVDPPKIEETFIVDYESANKPMITNQILPPDQRVWENEDTRKFYELLPDLKDILESMKNEKSAPDPSQIKLFFEDMEMVETKEGIDDLIRQYWKSNLDNKATRNKLIKFFTETQDWSKLRLYARFLAANAPYLPETKDEFVNMLDSSFRSQLHSNRINVKNIIFFSEMVKFAMVPKYLIFHKIRSLIMNMQVPNNIEILTVLFEQLGRFLINHPEYKDQMEKLVDLIKEKRKDRQLHMNTKGALDNLITLIYPPSVKSLNNVEDESPEQEFLRILIRRELSTVDTKLATNLVKRSSWTNPDISRTLFKLFTTPESISYQYIPILTTILNGLKDTHPNFVVKCVDQILENIQRGLEKNEYNENMRRIAQIRYLTEMFNLNIVNSEVIIETIYRIIKFGYPNGQPLPSSINQFDLPDNYFRIQLVTMVLLNLEKYPNYLKKRLELLLRFFELYMFTKQQPIPKESMFRVTNTFEKYKKQIGFERSENLIECNAKLTIKLKSMNVKPENSTPADKVDSTIGNVNSRNYFENNLDEEDEDEDEDDEEDYDDEDNDYSDTPDNGDMDAELSKKTGHDIERSILGNDDDEGTTSSDSNSNDSEDSDTDEDSDSDSDSDDDYRDIDVDRDVERRKIYNEYQEKLKSESERKIEEDFEKQFQMMMQTSMESRKNEKVTSNIIPLIARSSNSAFPPDKPKILRPNNITADDTAPSKEDDKPKKVAFTFLTKTVKKTKSRTLELPSNVKFVSNVLQEEERLKSEREKIKNIVLQRTFD</sequence>
<feature type="compositionally biased region" description="Polar residues" evidence="3">
    <location>
        <begin position="819"/>
        <end position="829"/>
    </location>
</feature>
<dbReference type="OMA" id="DFQHHQI"/>
<feature type="domain" description="MIF4G" evidence="4">
    <location>
        <begin position="34"/>
        <end position="271"/>
    </location>
</feature>
<dbReference type="GeneID" id="14493008"/>
<dbReference type="KEGG" id="tbl:TBLA_0A03200"/>
<proteinExistence type="predicted"/>
<protein>
    <recommendedName>
        <fullName evidence="4">MIF4G domain-containing protein</fullName>
    </recommendedName>
</protein>
<comment type="subcellular location">
    <subcellularLocation>
        <location evidence="1">Cytoplasm</location>
    </subcellularLocation>
</comment>
<dbReference type="InterPro" id="IPR016024">
    <property type="entry name" value="ARM-type_fold"/>
</dbReference>
<dbReference type="GO" id="GO:0070478">
    <property type="term" value="P:nuclear-transcribed mRNA catabolic process, 3'-5' exonucleolytic nonsense-mediated decay"/>
    <property type="evidence" value="ECO:0007669"/>
    <property type="project" value="EnsemblFungi"/>
</dbReference>
<feature type="compositionally biased region" description="Basic and acidic residues" evidence="3">
    <location>
        <begin position="867"/>
        <end position="878"/>
    </location>
</feature>
<evidence type="ECO:0000256" key="2">
    <source>
        <dbReference type="ARBA" id="ARBA00022490"/>
    </source>
</evidence>
<dbReference type="STRING" id="1071380.I2GVG8"/>
<dbReference type="OrthoDB" id="27832at2759"/>
<evidence type="ECO:0000313" key="5">
    <source>
        <dbReference type="EMBL" id="CCH58120.1"/>
    </source>
</evidence>
<dbReference type="InterPro" id="IPR039762">
    <property type="entry name" value="Nmd2/UPF2"/>
</dbReference>
<evidence type="ECO:0000259" key="4">
    <source>
        <dbReference type="SMART" id="SM00543"/>
    </source>
</evidence>
<keyword evidence="2" id="KW-0963">Cytoplasm</keyword>
<dbReference type="GO" id="GO:0003723">
    <property type="term" value="F:RNA binding"/>
    <property type="evidence" value="ECO:0007669"/>
    <property type="project" value="InterPro"/>
</dbReference>
<name>I2GVG8_HENB6</name>
<feature type="domain" description="MIF4G" evidence="4">
    <location>
        <begin position="573"/>
        <end position="804"/>
    </location>
</feature>
<dbReference type="FunFam" id="1.25.40.180:FF:000104">
    <property type="entry name" value="Nonsense-mediated mRNA decay protein 2"/>
    <property type="match status" value="1"/>
</dbReference>
<dbReference type="SUPFAM" id="SSF48371">
    <property type="entry name" value="ARM repeat"/>
    <property type="match status" value="2"/>
</dbReference>
<dbReference type="AlphaFoldDB" id="I2GVG8"/>
<dbReference type="SMART" id="SM00543">
    <property type="entry name" value="MIF4G"/>
    <property type="match status" value="3"/>
</dbReference>
<dbReference type="Gene3D" id="1.25.40.180">
    <property type="match status" value="3"/>
</dbReference>
<keyword evidence="6" id="KW-1185">Reference proteome</keyword>
<organism evidence="5 6">
    <name type="scientific">Henningerozyma blattae (strain ATCC 34711 / CBS 6284 / DSM 70876 / NBRC 10599 / NRRL Y-10934 / UCD 77-7)</name>
    <name type="common">Yeast</name>
    <name type="synonym">Tetrapisispora blattae</name>
    <dbReference type="NCBI Taxonomy" id="1071380"/>
    <lineage>
        <taxon>Eukaryota</taxon>
        <taxon>Fungi</taxon>
        <taxon>Dikarya</taxon>
        <taxon>Ascomycota</taxon>
        <taxon>Saccharomycotina</taxon>
        <taxon>Saccharomycetes</taxon>
        <taxon>Saccharomycetales</taxon>
        <taxon>Saccharomycetaceae</taxon>
        <taxon>Henningerozyma</taxon>
    </lineage>
</organism>
<gene>
    <name evidence="5" type="primary">TBLA0A03200</name>
    <name evidence="5" type="ORF">TBLA_0A03200</name>
</gene>
<dbReference type="Pfam" id="PF04050">
    <property type="entry name" value="Upf2"/>
    <property type="match status" value="1"/>
</dbReference>
<dbReference type="PANTHER" id="PTHR12839">
    <property type="entry name" value="NONSENSE-MEDIATED MRNA DECAY PROTEIN 2 UP-FRAMESHIFT SUPPRESSOR 2"/>
    <property type="match status" value="1"/>
</dbReference>
<dbReference type="EMBL" id="HE806316">
    <property type="protein sequence ID" value="CCH58120.1"/>
    <property type="molecule type" value="Genomic_DNA"/>
</dbReference>
<evidence type="ECO:0000256" key="3">
    <source>
        <dbReference type="SAM" id="MobiDB-lite"/>
    </source>
</evidence>
<dbReference type="PANTHER" id="PTHR12839:SF7">
    <property type="entry name" value="REGULATOR OF NONSENSE TRANSCRIPTS 2"/>
    <property type="match status" value="1"/>
</dbReference>
<dbReference type="HOGENOM" id="CLU_002633_1_0_1"/>
<dbReference type="InParanoid" id="I2GVG8"/>
<dbReference type="GO" id="GO:0035145">
    <property type="term" value="C:exon-exon junction complex"/>
    <property type="evidence" value="ECO:0007669"/>
    <property type="project" value="TreeGrafter"/>
</dbReference>
<dbReference type="InterPro" id="IPR003890">
    <property type="entry name" value="MIF4G-like_typ-3"/>
</dbReference>
<feature type="compositionally biased region" description="Acidic residues" evidence="3">
    <location>
        <begin position="832"/>
        <end position="866"/>
    </location>
</feature>
<dbReference type="FunCoup" id="I2GVG8">
    <property type="interactions" value="1081"/>
</dbReference>
<dbReference type="GO" id="GO:0005737">
    <property type="term" value="C:cytoplasm"/>
    <property type="evidence" value="ECO:0007669"/>
    <property type="project" value="UniProtKB-SubCell"/>
</dbReference>
<dbReference type="Pfam" id="PF02854">
    <property type="entry name" value="MIF4G"/>
    <property type="match status" value="3"/>
</dbReference>
<dbReference type="Proteomes" id="UP000002866">
    <property type="component" value="Chromosome 1"/>
</dbReference>